<feature type="coiled-coil region" evidence="2">
    <location>
        <begin position="1320"/>
        <end position="1347"/>
    </location>
</feature>
<dbReference type="GO" id="GO:0003779">
    <property type="term" value="F:actin binding"/>
    <property type="evidence" value="ECO:0007669"/>
    <property type="project" value="InterPro"/>
</dbReference>
<feature type="coiled-coil region" evidence="2">
    <location>
        <begin position="1051"/>
        <end position="1103"/>
    </location>
</feature>
<dbReference type="PANTHER" id="PTHR31631">
    <property type="entry name" value="PROTEIN NETWORKED 2D"/>
    <property type="match status" value="1"/>
</dbReference>
<feature type="region of interest" description="Disordered" evidence="3">
    <location>
        <begin position="690"/>
        <end position="719"/>
    </location>
</feature>
<dbReference type="PANTHER" id="PTHR31631:SF3">
    <property type="entry name" value="PROTEIN NETWORKED 2B"/>
    <property type="match status" value="1"/>
</dbReference>
<dbReference type="Pfam" id="PF07765">
    <property type="entry name" value="KIP1"/>
    <property type="match status" value="1"/>
</dbReference>
<dbReference type="EMBL" id="NKQK01000011">
    <property type="protein sequence ID" value="PSS17355.1"/>
    <property type="molecule type" value="Genomic_DNA"/>
</dbReference>
<dbReference type="InterPro" id="IPR056889">
    <property type="entry name" value="NET2A-D/KIP1-like_C"/>
</dbReference>
<feature type="region of interest" description="Disordered" evidence="3">
    <location>
        <begin position="979"/>
        <end position="1028"/>
    </location>
</feature>
<evidence type="ECO:0000256" key="2">
    <source>
        <dbReference type="SAM" id="Coils"/>
    </source>
</evidence>
<dbReference type="InParanoid" id="A0A2R6QYA0"/>
<dbReference type="Proteomes" id="UP000241394">
    <property type="component" value="Chromosome LG11"/>
</dbReference>
<feature type="compositionally biased region" description="Basic and acidic residues" evidence="3">
    <location>
        <begin position="998"/>
        <end position="1018"/>
    </location>
</feature>
<organism evidence="5 6">
    <name type="scientific">Actinidia chinensis var. chinensis</name>
    <name type="common">Chinese soft-hair kiwi</name>
    <dbReference type="NCBI Taxonomy" id="1590841"/>
    <lineage>
        <taxon>Eukaryota</taxon>
        <taxon>Viridiplantae</taxon>
        <taxon>Streptophyta</taxon>
        <taxon>Embryophyta</taxon>
        <taxon>Tracheophyta</taxon>
        <taxon>Spermatophyta</taxon>
        <taxon>Magnoliopsida</taxon>
        <taxon>eudicotyledons</taxon>
        <taxon>Gunneridae</taxon>
        <taxon>Pentapetalae</taxon>
        <taxon>asterids</taxon>
        <taxon>Ericales</taxon>
        <taxon>Actinidiaceae</taxon>
        <taxon>Actinidia</taxon>
    </lineage>
</organism>
<reference evidence="6" key="2">
    <citation type="journal article" date="2018" name="BMC Genomics">
        <title>A manually annotated Actinidia chinensis var. chinensis (kiwifruit) genome highlights the challenges associated with draft genomes and gene prediction in plants.</title>
        <authorList>
            <person name="Pilkington S.M."/>
            <person name="Crowhurst R."/>
            <person name="Hilario E."/>
            <person name="Nardozza S."/>
            <person name="Fraser L."/>
            <person name="Peng Y."/>
            <person name="Gunaseelan K."/>
            <person name="Simpson R."/>
            <person name="Tahir J."/>
            <person name="Deroles S.C."/>
            <person name="Templeton K."/>
            <person name="Luo Z."/>
            <person name="Davy M."/>
            <person name="Cheng C."/>
            <person name="McNeilage M."/>
            <person name="Scaglione D."/>
            <person name="Liu Y."/>
            <person name="Zhang Q."/>
            <person name="Datson P."/>
            <person name="De Silva N."/>
            <person name="Gardiner S.E."/>
            <person name="Bassett H."/>
            <person name="Chagne D."/>
            <person name="McCallum J."/>
            <person name="Dzierzon H."/>
            <person name="Deng C."/>
            <person name="Wang Y.Y."/>
            <person name="Barron L."/>
            <person name="Manako K."/>
            <person name="Bowen J."/>
            <person name="Foster T.M."/>
            <person name="Erridge Z.A."/>
            <person name="Tiffin H."/>
            <person name="Waite C.N."/>
            <person name="Davies K.M."/>
            <person name="Grierson E.P."/>
            <person name="Laing W.A."/>
            <person name="Kirk R."/>
            <person name="Chen X."/>
            <person name="Wood M."/>
            <person name="Montefiori M."/>
            <person name="Brummell D.A."/>
            <person name="Schwinn K.E."/>
            <person name="Catanach A."/>
            <person name="Fullerton C."/>
            <person name="Li D."/>
            <person name="Meiyalaghan S."/>
            <person name="Nieuwenhuizen N."/>
            <person name="Read N."/>
            <person name="Prakash R."/>
            <person name="Hunter D."/>
            <person name="Zhang H."/>
            <person name="McKenzie M."/>
            <person name="Knabel M."/>
            <person name="Harris A."/>
            <person name="Allan A.C."/>
            <person name="Gleave A."/>
            <person name="Chen A."/>
            <person name="Janssen B.J."/>
            <person name="Plunkett B."/>
            <person name="Ampomah-Dwamena C."/>
            <person name="Voogd C."/>
            <person name="Leif D."/>
            <person name="Lafferty D."/>
            <person name="Souleyre E.J.F."/>
            <person name="Varkonyi-Gasic E."/>
            <person name="Gambi F."/>
            <person name="Hanley J."/>
            <person name="Yao J.L."/>
            <person name="Cheung J."/>
            <person name="David K.M."/>
            <person name="Warren B."/>
            <person name="Marsh K."/>
            <person name="Snowden K.C."/>
            <person name="Lin-Wang K."/>
            <person name="Brian L."/>
            <person name="Martinez-Sanchez M."/>
            <person name="Wang M."/>
            <person name="Ileperuma N."/>
            <person name="Macnee N."/>
            <person name="Campin R."/>
            <person name="McAtee P."/>
            <person name="Drummond R.S.M."/>
            <person name="Espley R.V."/>
            <person name="Ireland H.S."/>
            <person name="Wu R."/>
            <person name="Atkinson R.G."/>
            <person name="Karunairetnam S."/>
            <person name="Bulley S."/>
            <person name="Chunkath S."/>
            <person name="Hanley Z."/>
            <person name="Storey R."/>
            <person name="Thrimawithana A.H."/>
            <person name="Thomson S."/>
            <person name="David C."/>
            <person name="Testolin R."/>
            <person name="Huang H."/>
            <person name="Hellens R.P."/>
            <person name="Schaffer R.J."/>
        </authorList>
    </citation>
    <scope>NUCLEOTIDE SEQUENCE [LARGE SCALE GENOMIC DNA]</scope>
    <source>
        <strain evidence="6">cv. Red5</strain>
    </source>
</reference>
<dbReference type="InterPro" id="IPR056888">
    <property type="entry name" value="NET2A-D/KIP1-like_dom"/>
</dbReference>
<accession>A0A2R6QYA0</accession>
<keyword evidence="6" id="KW-1185">Reference proteome</keyword>
<dbReference type="Gramene" id="PSS17355">
    <property type="protein sequence ID" value="PSS17355"/>
    <property type="gene ID" value="CEY00_Acc12142"/>
</dbReference>
<feature type="compositionally biased region" description="Basic and acidic residues" evidence="3">
    <location>
        <begin position="979"/>
        <end position="991"/>
    </location>
</feature>
<evidence type="ECO:0000313" key="5">
    <source>
        <dbReference type="EMBL" id="PSS17355.1"/>
    </source>
</evidence>
<reference evidence="5 6" key="1">
    <citation type="submission" date="2017-07" db="EMBL/GenBank/DDBJ databases">
        <title>An improved, manually edited Actinidia chinensis var. chinensis (kiwifruit) genome highlights the challenges associated with draft genomes and gene prediction in plants.</title>
        <authorList>
            <person name="Pilkington S."/>
            <person name="Crowhurst R."/>
            <person name="Hilario E."/>
            <person name="Nardozza S."/>
            <person name="Fraser L."/>
            <person name="Peng Y."/>
            <person name="Gunaseelan K."/>
            <person name="Simpson R."/>
            <person name="Tahir J."/>
            <person name="Deroles S."/>
            <person name="Templeton K."/>
            <person name="Luo Z."/>
            <person name="Davy M."/>
            <person name="Cheng C."/>
            <person name="Mcneilage M."/>
            <person name="Scaglione D."/>
            <person name="Liu Y."/>
            <person name="Zhang Q."/>
            <person name="Datson P."/>
            <person name="De Silva N."/>
            <person name="Gardiner S."/>
            <person name="Bassett H."/>
            <person name="Chagne D."/>
            <person name="Mccallum J."/>
            <person name="Dzierzon H."/>
            <person name="Deng C."/>
            <person name="Wang Y.-Y."/>
            <person name="Barron N."/>
            <person name="Manako K."/>
            <person name="Bowen J."/>
            <person name="Foster T."/>
            <person name="Erridge Z."/>
            <person name="Tiffin H."/>
            <person name="Waite C."/>
            <person name="Davies K."/>
            <person name="Grierson E."/>
            <person name="Laing W."/>
            <person name="Kirk R."/>
            <person name="Chen X."/>
            <person name="Wood M."/>
            <person name="Montefiori M."/>
            <person name="Brummell D."/>
            <person name="Schwinn K."/>
            <person name="Catanach A."/>
            <person name="Fullerton C."/>
            <person name="Li D."/>
            <person name="Meiyalaghan S."/>
            <person name="Nieuwenhuizen N."/>
            <person name="Read N."/>
            <person name="Prakash R."/>
            <person name="Hunter D."/>
            <person name="Zhang H."/>
            <person name="Mckenzie M."/>
            <person name="Knabel M."/>
            <person name="Harris A."/>
            <person name="Allan A."/>
            <person name="Chen A."/>
            <person name="Janssen B."/>
            <person name="Plunkett B."/>
            <person name="Dwamena C."/>
            <person name="Voogd C."/>
            <person name="Leif D."/>
            <person name="Lafferty D."/>
            <person name="Souleyre E."/>
            <person name="Varkonyi-Gasic E."/>
            <person name="Gambi F."/>
            <person name="Hanley J."/>
            <person name="Yao J.-L."/>
            <person name="Cheung J."/>
            <person name="David K."/>
            <person name="Warren B."/>
            <person name="Marsh K."/>
            <person name="Snowden K."/>
            <person name="Lin-Wang K."/>
            <person name="Brian L."/>
            <person name="Martinez-Sanchez M."/>
            <person name="Wang M."/>
            <person name="Ileperuma N."/>
            <person name="Macnee N."/>
            <person name="Campin R."/>
            <person name="Mcatee P."/>
            <person name="Drummond R."/>
            <person name="Espley R."/>
            <person name="Ireland H."/>
            <person name="Wu R."/>
            <person name="Atkinson R."/>
            <person name="Karunairetnam S."/>
            <person name="Bulley S."/>
            <person name="Chunkath S."/>
            <person name="Hanley Z."/>
            <person name="Storey R."/>
            <person name="Thrimawithana A."/>
            <person name="Thomson S."/>
            <person name="David C."/>
            <person name="Testolin R."/>
        </authorList>
    </citation>
    <scope>NUCLEOTIDE SEQUENCE [LARGE SCALE GENOMIC DNA]</scope>
    <source>
        <strain evidence="6">cv. Red5</strain>
        <tissue evidence="5">Young leaf</tissue>
    </source>
</reference>
<feature type="coiled-coil region" evidence="2">
    <location>
        <begin position="1195"/>
        <end position="1222"/>
    </location>
</feature>
<proteinExistence type="predicted"/>
<dbReference type="Pfam" id="PF24918">
    <property type="entry name" value="NET2A_C"/>
    <property type="match status" value="1"/>
</dbReference>
<evidence type="ECO:0000256" key="1">
    <source>
        <dbReference type="ARBA" id="ARBA00023054"/>
    </source>
</evidence>
<feature type="region of interest" description="Disordered" evidence="3">
    <location>
        <begin position="1113"/>
        <end position="1139"/>
    </location>
</feature>
<gene>
    <name evidence="5" type="ORF">CEY00_Acc12142</name>
</gene>
<dbReference type="InterPro" id="IPR011684">
    <property type="entry name" value="NAB"/>
</dbReference>
<dbReference type="OMA" id="CKDQVGA"/>
<evidence type="ECO:0000259" key="4">
    <source>
        <dbReference type="PROSITE" id="PS51774"/>
    </source>
</evidence>
<dbReference type="PROSITE" id="PS51774">
    <property type="entry name" value="NAB"/>
    <property type="match status" value="1"/>
</dbReference>
<evidence type="ECO:0000256" key="3">
    <source>
        <dbReference type="SAM" id="MobiDB-lite"/>
    </source>
</evidence>
<comment type="caution">
    <text evidence="5">The sequence shown here is derived from an EMBL/GenBank/DDBJ whole genome shotgun (WGS) entry which is preliminary data.</text>
</comment>
<feature type="region of interest" description="Disordered" evidence="3">
    <location>
        <begin position="114"/>
        <end position="146"/>
    </location>
</feature>
<feature type="domain" description="NAB" evidence="4">
    <location>
        <begin position="10"/>
        <end position="90"/>
    </location>
</feature>
<feature type="coiled-coil region" evidence="2">
    <location>
        <begin position="217"/>
        <end position="299"/>
    </location>
</feature>
<feature type="coiled-coil region" evidence="2">
    <location>
        <begin position="375"/>
        <end position="437"/>
    </location>
</feature>
<dbReference type="OrthoDB" id="616075at2759"/>
<keyword evidence="1 2" id="KW-0175">Coiled coil</keyword>
<feature type="compositionally biased region" description="Basic and acidic residues" evidence="3">
    <location>
        <begin position="1126"/>
        <end position="1139"/>
    </location>
</feature>
<name>A0A2R6QYA0_ACTCC</name>
<sequence>MLHRAARNAYSWWWASHIRTKQSKWLDQNLQDMEEKVEYILKIIEEDGDSFAQRAEMYYRKRPELVNFVEDSFRGYRALAERYDHLSRDLQTANRTIATVYPEQVQLAMDNEDEENFPTTTSTFPSNSKQDSKNLPAPPKLNIPKTTKISSKAPARLMSKKGLIKMCVPDTTTSATTSGMSKGVALEEIDKLQKMILGLQTEKEFVKSLYESGVAKYWDIEEQVTEMQAKVNSLQDEFGIGTFIEDDEARTLMAATAVKSCQETLIRLQEKQQKLDEEARMEYQRIEEVHEKLEILKENFSHQPNRKDLRENLEFVRAGPEQKDLVEQESDDLELLRVKIKEQLQANSNPSLTILELAEKINDLVDKVITLETAASSQNALVKRLRSETDELQANVRSLEEDKEALIEGLDCKSNKIKELEQEVLRIQNFNQKVTSQNRSLQIHFTEASFSADHLSEKLQTVKQDEEVEQVHEEFASPGNDLKISKDVKIEGKSRIDVMEQKPSNFFAEFSCKDQVGAVSDAKPEKGFERNEAMMGSDHDSAISQKIKVMKQKPSNFLADFSCKDQVGAVSDAKPEKFFEQNEAMLSPNHDSAISQKINVMEQKPSNFFADFFCKDQVGAVLDAKPEKGFEGNEAMMGPGHDSARSQDAIMGEKAKKNVVRTEDYNFVTSKPSSRVDDILIPVEVRDVPNTNPERRFKQNENTTMEGETKRDEASDQSSIVKAKENVVQSDLNNCLDDLFVQGQAISLPEENLVQGLNQHKEMMAPYQERDKKNNSPDLLPIKAEEENLFWFNPFDQLEDLSVNGQVGPVSGTNSEGFKDHETNDSVISTDVKIDKGENKCVNQDFRASAKAEEENMAHFSISNPFDDLQKVQPDQAGAVQDVPERVFNGREGVIGPGNDSMISKGTVIEHKKNNESSNYNLVRAEENFVQSGPSNQLHGLLGEVQIQTVQYANLTKGFEEHEGMMGPANDSLISKDAKTEREVRDGDVPDHSTSVKANKEDEQHSRARQVDTDHKVGSQEMETENEDQPDWRQMFMNGLDDRERTLLLQYTSMLRNYKETKKKLSEMEKEKHDSLSQSAIQINQLKNANALKDAEIQSLHKKLNLLQVCPDEIPNSDQKQLPDSSDDRKVESLERKEELTLPENPISFPEKRIVSVDELHDVSMIKERFRSDIDGLLEENIEFWLRFSTSFHQIQKFQTSVQDLQEELANLRENSKKQDGNSKNQSLNSDFRPIYKHLREIQTELALWLEHNSLLEDDLQNRLSSLSSIQEEISRLSNAGTKEEETENLSDYQAAKFQGEVLNMKQENNKVGYKLQVGLAQVKLLKVEIEKTLEDLEEELGISTSNKSQQSKGSSSRSRIPLRSFLFGVRLRKQKPSSFFQCMSPALQKQYSDLNSFPT</sequence>
<feature type="compositionally biased region" description="Low complexity" evidence="3">
    <location>
        <begin position="117"/>
        <end position="127"/>
    </location>
</feature>
<dbReference type="STRING" id="1590841.A0A2R6QYA0"/>
<dbReference type="Pfam" id="PF25014">
    <property type="entry name" value="NET2A"/>
    <property type="match status" value="1"/>
</dbReference>
<protein>
    <submittedName>
        <fullName evidence="5">Protein NETWORKED 2A like</fullName>
    </submittedName>
</protein>
<evidence type="ECO:0000313" key="6">
    <source>
        <dbReference type="Proteomes" id="UP000241394"/>
    </source>
</evidence>